<evidence type="ECO:0000313" key="1">
    <source>
        <dbReference type="EMBL" id="KAI4565003.1"/>
    </source>
</evidence>
<protein>
    <submittedName>
        <fullName evidence="1">Uncharacterized protein</fullName>
    </submittedName>
</protein>
<dbReference type="Proteomes" id="UP001057279">
    <property type="component" value="Linkage Group LG19"/>
</dbReference>
<dbReference type="EMBL" id="CM043044">
    <property type="protein sequence ID" value="KAI4565003.1"/>
    <property type="molecule type" value="Genomic_DNA"/>
</dbReference>
<keyword evidence="2" id="KW-1185">Reference proteome</keyword>
<organism evidence="1 2">
    <name type="scientific">Ovis ammon polii x Ovis aries</name>
    <dbReference type="NCBI Taxonomy" id="2918886"/>
    <lineage>
        <taxon>Eukaryota</taxon>
        <taxon>Metazoa</taxon>
        <taxon>Chordata</taxon>
        <taxon>Craniata</taxon>
        <taxon>Vertebrata</taxon>
        <taxon>Euteleostomi</taxon>
        <taxon>Mammalia</taxon>
        <taxon>Eutheria</taxon>
        <taxon>Laurasiatheria</taxon>
        <taxon>Artiodactyla</taxon>
        <taxon>Ruminantia</taxon>
        <taxon>Pecora</taxon>
        <taxon>Bovidae</taxon>
        <taxon>Caprinae</taxon>
        <taxon>Ovis</taxon>
    </lineage>
</organism>
<name>A0ACB9UCZ1_9CETA</name>
<gene>
    <name evidence="1" type="ORF">MJG53_016015</name>
</gene>
<accession>A0ACB9UCZ1</accession>
<reference evidence="1" key="1">
    <citation type="submission" date="2022-03" db="EMBL/GenBank/DDBJ databases">
        <title>Genomic analyses of argali, domestic sheep and their hybrids provide insights into chromosomal evolution, heterosis and genetic basis of agronomic traits.</title>
        <authorList>
            <person name="Li M."/>
        </authorList>
    </citation>
    <scope>NUCLEOTIDE SEQUENCE</scope>
    <source>
        <strain evidence="1">F1 hybrid</strain>
    </source>
</reference>
<evidence type="ECO:0000313" key="2">
    <source>
        <dbReference type="Proteomes" id="UP001057279"/>
    </source>
</evidence>
<comment type="caution">
    <text evidence="1">The sequence shown here is derived from an EMBL/GenBank/DDBJ whole genome shotgun (WGS) entry which is preliminary data.</text>
</comment>
<sequence>MKENCTPVSEESVQALVDIRLPRALASAPGSPSCNSGSSSWLGHGPASGAGLLSLPWIRSPCTLQQRTASSSILSSPSSLKLGPLQGAKGLLTSDTKHKTEQNLRMKEERSELLRAIFTTSLMLVGVKVKERQDLSFLSKQVLSSRTDEASTQKGILASTPQSLGCRVSGTELSCEGAAPGAGGGDRKHHVLGSQASPGPRLQLNHRTRWATPLRPQETWQSLQKRADVDSRKIRLSAAGTGGCVGDCSPALLGS</sequence>
<proteinExistence type="predicted"/>